<evidence type="ECO:0000313" key="9">
    <source>
        <dbReference type="EMBL" id="MFC6067163.1"/>
    </source>
</evidence>
<dbReference type="Pfam" id="PF07690">
    <property type="entry name" value="MFS_1"/>
    <property type="match status" value="1"/>
</dbReference>
<evidence type="ECO:0000256" key="2">
    <source>
        <dbReference type="ARBA" id="ARBA00022448"/>
    </source>
</evidence>
<evidence type="ECO:0000256" key="7">
    <source>
        <dbReference type="SAM" id="Phobius"/>
    </source>
</evidence>
<feature type="transmembrane region" description="Helical" evidence="7">
    <location>
        <begin position="216"/>
        <end position="240"/>
    </location>
</feature>
<feature type="transmembrane region" description="Helical" evidence="7">
    <location>
        <begin position="370"/>
        <end position="390"/>
    </location>
</feature>
<name>A0ABW1MV40_9ACTN</name>
<dbReference type="PANTHER" id="PTHR42718:SF9">
    <property type="entry name" value="MAJOR FACILITATOR SUPERFAMILY MULTIDRUG TRANSPORTER MFSC"/>
    <property type="match status" value="1"/>
</dbReference>
<dbReference type="InterPro" id="IPR020846">
    <property type="entry name" value="MFS_dom"/>
</dbReference>
<protein>
    <submittedName>
        <fullName evidence="9">MFS transporter</fullName>
    </submittedName>
</protein>
<dbReference type="Gene3D" id="1.20.1250.20">
    <property type="entry name" value="MFS general substrate transporter like domains"/>
    <property type="match status" value="1"/>
</dbReference>
<evidence type="ECO:0000256" key="3">
    <source>
        <dbReference type="ARBA" id="ARBA00022692"/>
    </source>
</evidence>
<sequence>MTDPEAGKAAVQRGAAGTPAARTVLGVLATQQLLMAYDSTAMNVAVSDIVTDLDTTLTGVQSAISLYALVMAALMITGSKLGSRVGHLRMFTLGATVYGIGALVTALSPNLPVMLVGWSLLEGIGAALVFPAILSIATLAFTGAQRTRALTLIGAAAGAGAALGPVVGGLITKYLTWRVSFLMETLITAVAVALVVRNRSLRRLPDRPRRQPFDGVGVVLSAAGFGLIVLGTLLASRYGLLIAREEVTVLGRTVLDAGGPAPTVVLGVAGLLVLAAFGWWEHRLVRAGRDPLVRIAVLRDRGIRVGSLALAVQFLVLAGLFFLVPVFVQTTFNYDALESGLTLLPATVMLVLGSMAGARAVGEGRTTRKPLIILGFLLIAAGTALVAAAFDPDSSGLRIAPGLAVAGLGLGLCTLLPDLVQSSADEDTVSDVAGLSRSTSYLGQSLGVALAGALMIGVLLNTALDSVHTSHLLTNSQKAQAEATLRHGVQVTAVSDDQVRAALEKKGVTGAPADELVRINTLARGDGLTAATVGMGVLALAGAALTVRLPGSTRPARRPKARQ</sequence>
<keyword evidence="6" id="KW-0046">Antibiotic resistance</keyword>
<comment type="caution">
    <text evidence="9">The sequence shown here is derived from an EMBL/GenBank/DDBJ whole genome shotgun (WGS) entry which is preliminary data.</text>
</comment>
<dbReference type="Proteomes" id="UP001596139">
    <property type="component" value="Unassembled WGS sequence"/>
</dbReference>
<evidence type="ECO:0000313" key="10">
    <source>
        <dbReference type="Proteomes" id="UP001596139"/>
    </source>
</evidence>
<feature type="transmembrane region" description="Helical" evidence="7">
    <location>
        <begin position="260"/>
        <end position="280"/>
    </location>
</feature>
<feature type="transmembrane region" description="Helical" evidence="7">
    <location>
        <begin position="340"/>
        <end position="358"/>
    </location>
</feature>
<feature type="transmembrane region" description="Helical" evidence="7">
    <location>
        <begin position="60"/>
        <end position="78"/>
    </location>
</feature>
<feature type="transmembrane region" description="Helical" evidence="7">
    <location>
        <begin position="120"/>
        <end position="142"/>
    </location>
</feature>
<keyword evidence="10" id="KW-1185">Reference proteome</keyword>
<dbReference type="PANTHER" id="PTHR42718">
    <property type="entry name" value="MAJOR FACILITATOR SUPERFAMILY MULTIDRUG TRANSPORTER MFSC"/>
    <property type="match status" value="1"/>
</dbReference>
<evidence type="ECO:0000256" key="4">
    <source>
        <dbReference type="ARBA" id="ARBA00022989"/>
    </source>
</evidence>
<accession>A0ABW1MV40</accession>
<dbReference type="PROSITE" id="PS50850">
    <property type="entry name" value="MFS"/>
    <property type="match status" value="1"/>
</dbReference>
<dbReference type="InterPro" id="IPR036259">
    <property type="entry name" value="MFS_trans_sf"/>
</dbReference>
<evidence type="ECO:0000256" key="5">
    <source>
        <dbReference type="ARBA" id="ARBA00023136"/>
    </source>
</evidence>
<evidence type="ECO:0000256" key="1">
    <source>
        <dbReference type="ARBA" id="ARBA00004651"/>
    </source>
</evidence>
<dbReference type="RefSeq" id="WP_031054510.1">
    <property type="nucleotide sequence ID" value="NZ_JBHSPX010000009.1"/>
</dbReference>
<feature type="transmembrane region" description="Helical" evidence="7">
    <location>
        <begin position="308"/>
        <end position="328"/>
    </location>
</feature>
<reference evidence="10" key="1">
    <citation type="journal article" date="2019" name="Int. J. Syst. Evol. Microbiol.">
        <title>The Global Catalogue of Microorganisms (GCM) 10K type strain sequencing project: providing services to taxonomists for standard genome sequencing and annotation.</title>
        <authorList>
            <consortium name="The Broad Institute Genomics Platform"/>
            <consortium name="The Broad Institute Genome Sequencing Center for Infectious Disease"/>
            <person name="Wu L."/>
            <person name="Ma J."/>
        </authorList>
    </citation>
    <scope>NUCLEOTIDE SEQUENCE [LARGE SCALE GENOMIC DNA]</scope>
    <source>
        <strain evidence="10">CGMCC 1.15180</strain>
    </source>
</reference>
<feature type="transmembrane region" description="Helical" evidence="7">
    <location>
        <begin position="149"/>
        <end position="171"/>
    </location>
</feature>
<dbReference type="InterPro" id="IPR011701">
    <property type="entry name" value="MFS"/>
</dbReference>
<keyword evidence="5 7" id="KW-0472">Membrane</keyword>
<keyword evidence="2" id="KW-0813">Transport</keyword>
<feature type="transmembrane region" description="Helical" evidence="7">
    <location>
        <begin position="441"/>
        <end position="464"/>
    </location>
</feature>
<keyword evidence="3 7" id="KW-0812">Transmembrane</keyword>
<comment type="subcellular location">
    <subcellularLocation>
        <location evidence="1">Cell membrane</location>
        <topology evidence="1">Multi-pass membrane protein</topology>
    </subcellularLocation>
</comment>
<dbReference type="PRINTS" id="PR01036">
    <property type="entry name" value="TCRTETB"/>
</dbReference>
<organism evidence="9 10">
    <name type="scientific">Streptomyces ochraceiscleroticus</name>
    <dbReference type="NCBI Taxonomy" id="47761"/>
    <lineage>
        <taxon>Bacteria</taxon>
        <taxon>Bacillati</taxon>
        <taxon>Actinomycetota</taxon>
        <taxon>Actinomycetes</taxon>
        <taxon>Kitasatosporales</taxon>
        <taxon>Streptomycetaceae</taxon>
        <taxon>Streptomyces</taxon>
    </lineage>
</organism>
<feature type="transmembrane region" description="Helical" evidence="7">
    <location>
        <begin position="90"/>
        <end position="108"/>
    </location>
</feature>
<feature type="domain" description="Major facilitator superfamily (MFS) profile" evidence="8">
    <location>
        <begin position="24"/>
        <end position="554"/>
    </location>
</feature>
<gene>
    <name evidence="9" type="ORF">ACFP4F_32105</name>
</gene>
<feature type="transmembrane region" description="Helical" evidence="7">
    <location>
        <begin position="402"/>
        <end position="420"/>
    </location>
</feature>
<keyword evidence="4 7" id="KW-1133">Transmembrane helix</keyword>
<dbReference type="EMBL" id="JBHSPX010000009">
    <property type="protein sequence ID" value="MFC6067163.1"/>
    <property type="molecule type" value="Genomic_DNA"/>
</dbReference>
<feature type="transmembrane region" description="Helical" evidence="7">
    <location>
        <begin position="177"/>
        <end position="196"/>
    </location>
</feature>
<proteinExistence type="predicted"/>
<dbReference type="Gene3D" id="1.20.1720.10">
    <property type="entry name" value="Multidrug resistance protein D"/>
    <property type="match status" value="1"/>
</dbReference>
<feature type="transmembrane region" description="Helical" evidence="7">
    <location>
        <begin position="528"/>
        <end position="549"/>
    </location>
</feature>
<dbReference type="SUPFAM" id="SSF103473">
    <property type="entry name" value="MFS general substrate transporter"/>
    <property type="match status" value="1"/>
</dbReference>
<evidence type="ECO:0000259" key="8">
    <source>
        <dbReference type="PROSITE" id="PS50850"/>
    </source>
</evidence>
<evidence type="ECO:0000256" key="6">
    <source>
        <dbReference type="ARBA" id="ARBA00023251"/>
    </source>
</evidence>